<evidence type="ECO:0000313" key="1">
    <source>
        <dbReference type="EMBL" id="JAD31717.1"/>
    </source>
</evidence>
<dbReference type="EMBL" id="GBRH01266178">
    <property type="protein sequence ID" value="JAD31717.1"/>
    <property type="molecule type" value="Transcribed_RNA"/>
</dbReference>
<dbReference type="AlphaFoldDB" id="A0A0A8ZA26"/>
<proteinExistence type="predicted"/>
<protein>
    <submittedName>
        <fullName evidence="1">Uncharacterized protein</fullName>
    </submittedName>
</protein>
<reference evidence="1" key="2">
    <citation type="journal article" date="2015" name="Data Brief">
        <title>Shoot transcriptome of the giant reed, Arundo donax.</title>
        <authorList>
            <person name="Barrero R.A."/>
            <person name="Guerrero F.D."/>
            <person name="Moolhuijzen P."/>
            <person name="Goolsby J.A."/>
            <person name="Tidwell J."/>
            <person name="Bellgard S.E."/>
            <person name="Bellgard M.I."/>
        </authorList>
    </citation>
    <scope>NUCLEOTIDE SEQUENCE</scope>
    <source>
        <tissue evidence="1">Shoot tissue taken approximately 20 cm above the soil surface</tissue>
    </source>
</reference>
<reference evidence="1" key="1">
    <citation type="submission" date="2014-09" db="EMBL/GenBank/DDBJ databases">
        <authorList>
            <person name="Magalhaes I.L.F."/>
            <person name="Oliveira U."/>
            <person name="Santos F.R."/>
            <person name="Vidigal T.H.D.A."/>
            <person name="Brescovit A.D."/>
            <person name="Santos A.J."/>
        </authorList>
    </citation>
    <scope>NUCLEOTIDE SEQUENCE</scope>
    <source>
        <tissue evidence="1">Shoot tissue taken approximately 20 cm above the soil surface</tissue>
    </source>
</reference>
<sequence>MVIGIASRRQVGVLPRGASQRRLTLKRGNFLVGVLG</sequence>
<name>A0A0A8ZA26_ARUDO</name>
<accession>A0A0A8ZA26</accession>
<organism evidence="1">
    <name type="scientific">Arundo donax</name>
    <name type="common">Giant reed</name>
    <name type="synonym">Donax arundinaceus</name>
    <dbReference type="NCBI Taxonomy" id="35708"/>
    <lineage>
        <taxon>Eukaryota</taxon>
        <taxon>Viridiplantae</taxon>
        <taxon>Streptophyta</taxon>
        <taxon>Embryophyta</taxon>
        <taxon>Tracheophyta</taxon>
        <taxon>Spermatophyta</taxon>
        <taxon>Magnoliopsida</taxon>
        <taxon>Liliopsida</taxon>
        <taxon>Poales</taxon>
        <taxon>Poaceae</taxon>
        <taxon>PACMAD clade</taxon>
        <taxon>Arundinoideae</taxon>
        <taxon>Arundineae</taxon>
        <taxon>Arundo</taxon>
    </lineage>
</organism>